<name>A0A392VF12_9FABA</name>
<keyword evidence="2" id="KW-1185">Reference proteome</keyword>
<dbReference type="EMBL" id="LXQA011125832">
    <property type="protein sequence ID" value="MCI85879.1"/>
    <property type="molecule type" value="Genomic_DNA"/>
</dbReference>
<sequence length="30" mass="3071">PWRNTIADSVSGLAANALDPEGPSLNNTSC</sequence>
<organism evidence="1 2">
    <name type="scientific">Trifolium medium</name>
    <dbReference type="NCBI Taxonomy" id="97028"/>
    <lineage>
        <taxon>Eukaryota</taxon>
        <taxon>Viridiplantae</taxon>
        <taxon>Streptophyta</taxon>
        <taxon>Embryophyta</taxon>
        <taxon>Tracheophyta</taxon>
        <taxon>Spermatophyta</taxon>
        <taxon>Magnoliopsida</taxon>
        <taxon>eudicotyledons</taxon>
        <taxon>Gunneridae</taxon>
        <taxon>Pentapetalae</taxon>
        <taxon>rosids</taxon>
        <taxon>fabids</taxon>
        <taxon>Fabales</taxon>
        <taxon>Fabaceae</taxon>
        <taxon>Papilionoideae</taxon>
        <taxon>50 kb inversion clade</taxon>
        <taxon>NPAAA clade</taxon>
        <taxon>Hologalegina</taxon>
        <taxon>IRL clade</taxon>
        <taxon>Trifolieae</taxon>
        <taxon>Trifolium</taxon>
    </lineage>
</organism>
<dbReference type="Proteomes" id="UP000265520">
    <property type="component" value="Unassembled WGS sequence"/>
</dbReference>
<comment type="caution">
    <text evidence="1">The sequence shown here is derived from an EMBL/GenBank/DDBJ whole genome shotgun (WGS) entry which is preliminary data.</text>
</comment>
<accession>A0A392VF12</accession>
<reference evidence="1 2" key="1">
    <citation type="journal article" date="2018" name="Front. Plant Sci.">
        <title>Red Clover (Trifolium pratense) and Zigzag Clover (T. medium) - A Picture of Genomic Similarities and Differences.</title>
        <authorList>
            <person name="Dluhosova J."/>
            <person name="Istvanek J."/>
            <person name="Nedelnik J."/>
            <person name="Repkova J."/>
        </authorList>
    </citation>
    <scope>NUCLEOTIDE SEQUENCE [LARGE SCALE GENOMIC DNA]</scope>
    <source>
        <strain evidence="2">cv. 10/8</strain>
        <tissue evidence="1">Leaf</tissue>
    </source>
</reference>
<feature type="non-terminal residue" evidence="1">
    <location>
        <position position="1"/>
    </location>
</feature>
<dbReference type="AlphaFoldDB" id="A0A392VF12"/>
<evidence type="ECO:0000313" key="1">
    <source>
        <dbReference type="EMBL" id="MCI85879.1"/>
    </source>
</evidence>
<evidence type="ECO:0000313" key="2">
    <source>
        <dbReference type="Proteomes" id="UP000265520"/>
    </source>
</evidence>
<protein>
    <submittedName>
        <fullName evidence="1">Uncharacterized protein</fullName>
    </submittedName>
</protein>
<proteinExistence type="predicted"/>